<proteinExistence type="predicted"/>
<name>A0A9P7DNR1_9AGAM</name>
<evidence type="ECO:0000313" key="2">
    <source>
        <dbReference type="EMBL" id="KAG1799267.1"/>
    </source>
</evidence>
<feature type="compositionally biased region" description="Polar residues" evidence="1">
    <location>
        <begin position="16"/>
        <end position="25"/>
    </location>
</feature>
<dbReference type="AlphaFoldDB" id="A0A9P7DNR1"/>
<protein>
    <submittedName>
        <fullName evidence="2">Uncharacterized protein</fullName>
    </submittedName>
</protein>
<dbReference type="Proteomes" id="UP000719766">
    <property type="component" value="Unassembled WGS sequence"/>
</dbReference>
<keyword evidence="3" id="KW-1185">Reference proteome</keyword>
<organism evidence="2 3">
    <name type="scientific">Suillus plorans</name>
    <dbReference type="NCBI Taxonomy" id="116603"/>
    <lineage>
        <taxon>Eukaryota</taxon>
        <taxon>Fungi</taxon>
        <taxon>Dikarya</taxon>
        <taxon>Basidiomycota</taxon>
        <taxon>Agaricomycotina</taxon>
        <taxon>Agaricomycetes</taxon>
        <taxon>Agaricomycetidae</taxon>
        <taxon>Boletales</taxon>
        <taxon>Suillineae</taxon>
        <taxon>Suillaceae</taxon>
        <taxon>Suillus</taxon>
    </lineage>
</organism>
<feature type="region of interest" description="Disordered" evidence="1">
    <location>
        <begin position="1"/>
        <end position="25"/>
    </location>
</feature>
<dbReference type="GeneID" id="64593561"/>
<comment type="caution">
    <text evidence="2">The sequence shown here is derived from an EMBL/GenBank/DDBJ whole genome shotgun (WGS) entry which is preliminary data.</text>
</comment>
<reference evidence="2" key="1">
    <citation type="journal article" date="2020" name="New Phytol.">
        <title>Comparative genomics reveals dynamic genome evolution in host specialist ectomycorrhizal fungi.</title>
        <authorList>
            <person name="Lofgren L.A."/>
            <person name="Nguyen N.H."/>
            <person name="Vilgalys R."/>
            <person name="Ruytinx J."/>
            <person name="Liao H.L."/>
            <person name="Branco S."/>
            <person name="Kuo A."/>
            <person name="LaButti K."/>
            <person name="Lipzen A."/>
            <person name="Andreopoulos W."/>
            <person name="Pangilinan J."/>
            <person name="Riley R."/>
            <person name="Hundley H."/>
            <person name="Na H."/>
            <person name="Barry K."/>
            <person name="Grigoriev I.V."/>
            <person name="Stajich J.E."/>
            <person name="Kennedy P.G."/>
        </authorList>
    </citation>
    <scope>NUCLEOTIDE SEQUENCE</scope>
    <source>
        <strain evidence="2">S12</strain>
    </source>
</reference>
<gene>
    <name evidence="2" type="ORF">HD556DRAFT_1305508</name>
</gene>
<dbReference type="EMBL" id="JABBWE010000011">
    <property type="protein sequence ID" value="KAG1799267.1"/>
    <property type="molecule type" value="Genomic_DNA"/>
</dbReference>
<accession>A0A9P7DNR1</accession>
<feature type="compositionally biased region" description="Basic residues" evidence="1">
    <location>
        <begin position="1"/>
        <end position="13"/>
    </location>
</feature>
<evidence type="ECO:0000256" key="1">
    <source>
        <dbReference type="SAM" id="MobiDB-lite"/>
    </source>
</evidence>
<sequence length="313" mass="34334">MDRLGAHRRKRHERTINSSRSTRQNLSSAWLERRVHEEIQEVHSVMDLLDNYRSDATMEDSDGCDSTIDSKAGLDTLNAILPSESSHDPCFGLQHAPHEASFGVVESSSEGTEGLLPHGARSCADYVTQPQHSMYSAGIPAFPDPRVMELSSDGVDARFDLPLHGASDSVHEPAAKPFQGIYFEGNAPLSSAARPDAELFVPVEQATLVDESTPLISFATSSEVEPSISAEKALKIVPMFHDYTSSIPLGDVMIDPLEIFQGKLILKPHRFTTCAKTRFGMVCNRIFMAIAGHFKFGYLKGDATQLGLVARFE</sequence>
<evidence type="ECO:0000313" key="3">
    <source>
        <dbReference type="Proteomes" id="UP000719766"/>
    </source>
</evidence>
<dbReference type="RefSeq" id="XP_041163666.1">
    <property type="nucleotide sequence ID" value="XM_041299797.1"/>
</dbReference>